<evidence type="ECO:0000256" key="5">
    <source>
        <dbReference type="ARBA" id="ARBA00022673"/>
    </source>
</evidence>
<proteinExistence type="inferred from homology"/>
<evidence type="ECO:0000259" key="19">
    <source>
        <dbReference type="PROSITE" id="PS50234"/>
    </source>
</evidence>
<evidence type="ECO:0000256" key="4">
    <source>
        <dbReference type="ARBA" id="ARBA00022568"/>
    </source>
</evidence>
<keyword evidence="16" id="KW-0407">Ion channel</keyword>
<comment type="subcellular location">
    <subcellularLocation>
        <location evidence="1">Membrane</location>
        <topology evidence="1">Single-pass type I membrane protein</topology>
    </subcellularLocation>
</comment>
<dbReference type="CDD" id="cd01463">
    <property type="entry name" value="vWA_VGCC_like"/>
    <property type="match status" value="1"/>
</dbReference>
<evidence type="ECO:0000256" key="17">
    <source>
        <dbReference type="SAM" id="MobiDB-lite"/>
    </source>
</evidence>
<evidence type="ECO:0000256" key="10">
    <source>
        <dbReference type="ARBA" id="ARBA00022882"/>
    </source>
</evidence>
<dbReference type="PANTHER" id="PTHR10166">
    <property type="entry name" value="VOLTAGE-DEPENDENT CALCIUM CHANNEL SUBUNIT ALPHA-2/DELTA-RELATED"/>
    <property type="match status" value="1"/>
</dbReference>
<evidence type="ECO:0000256" key="18">
    <source>
        <dbReference type="SAM" id="SignalP"/>
    </source>
</evidence>
<evidence type="ECO:0000256" key="12">
    <source>
        <dbReference type="ARBA" id="ARBA00023065"/>
    </source>
</evidence>
<gene>
    <name evidence="20" type="ORF">WMY93_012262</name>
</gene>
<evidence type="ECO:0000256" key="11">
    <source>
        <dbReference type="ARBA" id="ARBA00022989"/>
    </source>
</evidence>
<comment type="similarity">
    <text evidence="2">Belongs to the calcium channel subunit alpha-2/delta family.</text>
</comment>
<dbReference type="InterPro" id="IPR036465">
    <property type="entry name" value="vWFA_dom_sf"/>
</dbReference>
<dbReference type="PANTHER" id="PTHR10166:SF59">
    <property type="entry name" value="VOLTAGE-DEPENDENT CALCIUM CHANNEL SUBUNIT ALPHA-2_DELTA-4"/>
    <property type="match status" value="1"/>
</dbReference>
<evidence type="ECO:0000256" key="6">
    <source>
        <dbReference type="ARBA" id="ARBA00022692"/>
    </source>
</evidence>
<dbReference type="FunFam" id="3.30.450.20:FF:000012">
    <property type="entry name" value="Calcium channel, voltage-dependent, alpha2/delta subunit 3"/>
    <property type="match status" value="1"/>
</dbReference>
<organism evidence="20 21">
    <name type="scientific">Mugilogobius chulae</name>
    <name type="common">yellowstripe goby</name>
    <dbReference type="NCBI Taxonomy" id="88201"/>
    <lineage>
        <taxon>Eukaryota</taxon>
        <taxon>Metazoa</taxon>
        <taxon>Chordata</taxon>
        <taxon>Craniata</taxon>
        <taxon>Vertebrata</taxon>
        <taxon>Euteleostomi</taxon>
        <taxon>Actinopterygii</taxon>
        <taxon>Neopterygii</taxon>
        <taxon>Teleostei</taxon>
        <taxon>Neoteleostei</taxon>
        <taxon>Acanthomorphata</taxon>
        <taxon>Gobiaria</taxon>
        <taxon>Gobiiformes</taxon>
        <taxon>Gobioidei</taxon>
        <taxon>Gobiidae</taxon>
        <taxon>Gobionellinae</taxon>
        <taxon>Mugilogobius</taxon>
    </lineage>
</organism>
<evidence type="ECO:0000256" key="9">
    <source>
        <dbReference type="ARBA" id="ARBA00022837"/>
    </source>
</evidence>
<dbReference type="InterPro" id="IPR013608">
    <property type="entry name" value="VWA_N"/>
</dbReference>
<keyword evidence="4" id="KW-0109">Calcium transport</keyword>
<evidence type="ECO:0000256" key="3">
    <source>
        <dbReference type="ARBA" id="ARBA00022448"/>
    </source>
</evidence>
<evidence type="ECO:0000256" key="1">
    <source>
        <dbReference type="ARBA" id="ARBA00004479"/>
    </source>
</evidence>
<dbReference type="SUPFAM" id="SSF53300">
    <property type="entry name" value="vWA-like"/>
    <property type="match status" value="1"/>
</dbReference>
<dbReference type="Pfam" id="PF13768">
    <property type="entry name" value="VWA_3"/>
    <property type="match status" value="1"/>
</dbReference>
<dbReference type="Gene3D" id="3.30.450.20">
    <property type="entry name" value="PAS domain"/>
    <property type="match status" value="1"/>
</dbReference>
<keyword evidence="14" id="KW-1015">Disulfide bond</keyword>
<keyword evidence="6" id="KW-0812">Transmembrane</keyword>
<sequence length="875" mass="99115">MKLRDAERGSMDSRTRRVGRFLGLLGFLSLWLAAQAQMKIPPETVQQWANVFSVQLREVTVKYSGSMLLQKKLKDVESIIKIVDIQGSSLVKEYSDEIERMLGSKMKSVKRLAESAEDADLYHEFNATLEDGNYGELGGEFPLEENEHFNNLPVNTQQSDIQVPTNVYNKDPVILNAIYNSEALNDVFIGNFQKDPTLTWQYFGSSAGFFRIYPGIKWTPDANGVAAFDCRNRNWYIQAATSPKDIIIMFDMSGSMKGLKMTIAKHTINTILDTLGENDFVNVLLLVRYVEPCFKGTLVQADLDNREHFKLLVEEIHVKGEAKINKAMKEAFKILNEARANGQGSMCNQAIMLITDGAMEDFEAVFEEYNWPDRRVRVFTYLIGRELTFAQNTKWIACNNKGYYTHISTLADVQENVMEYLHVLSRPMVINHDHDIIWTEAYMDTVLPNTKELFNTKAQSLLLMTSVAMPVFSKKRETLSHGILLGVVGTDVPLQEVMKLAPRYMLGPHGYAFLITNNGYILAHPDLRPLYKDGKKLKPKPNYNSVDLAEVEWEDTDELLRTAMVRGETGSLTLSIRSSLDKGKRPMYFVNNYFYTNIDETPFSFGMALTQGHGSVMFMGNVSVEEGLHDLTSPDLTIATEWTYCETDIDPDHRKYTQLQAAVRYLLGKEPDLECDEVLLSQLLFDAVVTAPLEAYWNALMLNDRVEPGIEAAFLGTRSGLLRLARYTGIENRVAKKFLTVGDKDNLFTVDHFPLWYRLAVENTPGSFFYYPINDKAIGVQITLDLLEKRFWAIAKQAPDTDCSNIEGVCPLSCESADLSCYLVDNNGFIVLSKEREEMGPPFKGPHIPLNRPCSSQRRPWKGTDAAVTVKKEEL</sequence>
<dbReference type="SMART" id="SM00327">
    <property type="entry name" value="VWA"/>
    <property type="match status" value="1"/>
</dbReference>
<dbReference type="Gene3D" id="3.40.50.410">
    <property type="entry name" value="von Willebrand factor, type A domain"/>
    <property type="match status" value="1"/>
</dbReference>
<name>A0AAW0PGA1_9GOBI</name>
<protein>
    <recommendedName>
        <fullName evidence="19">VWFA domain-containing protein</fullName>
    </recommendedName>
</protein>
<keyword evidence="21" id="KW-1185">Reference proteome</keyword>
<dbReference type="InterPro" id="IPR002035">
    <property type="entry name" value="VWF_A"/>
</dbReference>
<comment type="caution">
    <text evidence="20">The sequence shown here is derived from an EMBL/GenBank/DDBJ whole genome shotgun (WGS) entry which is preliminary data.</text>
</comment>
<evidence type="ECO:0000256" key="7">
    <source>
        <dbReference type="ARBA" id="ARBA00022723"/>
    </source>
</evidence>
<evidence type="ECO:0000313" key="20">
    <source>
        <dbReference type="EMBL" id="KAK7916501.1"/>
    </source>
</evidence>
<feature type="domain" description="VWFA" evidence="19">
    <location>
        <begin position="245"/>
        <end position="424"/>
    </location>
</feature>
<dbReference type="GO" id="GO:0046872">
    <property type="term" value="F:metal ion binding"/>
    <property type="evidence" value="ECO:0007669"/>
    <property type="project" value="UniProtKB-KW"/>
</dbReference>
<keyword evidence="13" id="KW-0472">Membrane</keyword>
<feature type="signal peptide" evidence="18">
    <location>
        <begin position="1"/>
        <end position="36"/>
    </location>
</feature>
<dbReference type="Proteomes" id="UP001460270">
    <property type="component" value="Unassembled WGS sequence"/>
</dbReference>
<feature type="region of interest" description="Disordered" evidence="17">
    <location>
        <begin position="842"/>
        <end position="875"/>
    </location>
</feature>
<evidence type="ECO:0000256" key="13">
    <source>
        <dbReference type="ARBA" id="ARBA00023136"/>
    </source>
</evidence>
<keyword evidence="3" id="KW-0813">Transport</keyword>
<keyword evidence="5" id="KW-0107">Calcium channel</keyword>
<evidence type="ECO:0000256" key="8">
    <source>
        <dbReference type="ARBA" id="ARBA00022729"/>
    </source>
</evidence>
<accession>A0AAW0PGA1</accession>
<dbReference type="AlphaFoldDB" id="A0AAW0PGA1"/>
<dbReference type="FunFam" id="3.40.50.410:FF:000007">
    <property type="entry name" value="Calcium voltage-gated channel auxiliary subunit alpha2delta 3"/>
    <property type="match status" value="1"/>
</dbReference>
<keyword evidence="7" id="KW-0479">Metal-binding</keyword>
<dbReference type="Pfam" id="PF08399">
    <property type="entry name" value="VWA_N"/>
    <property type="match status" value="1"/>
</dbReference>
<keyword evidence="10" id="KW-0851">Voltage-gated channel</keyword>
<dbReference type="PROSITE" id="PS50234">
    <property type="entry name" value="VWFA"/>
    <property type="match status" value="1"/>
</dbReference>
<evidence type="ECO:0000256" key="14">
    <source>
        <dbReference type="ARBA" id="ARBA00023157"/>
    </source>
</evidence>
<dbReference type="GO" id="GO:0005245">
    <property type="term" value="F:voltage-gated calcium channel activity"/>
    <property type="evidence" value="ECO:0007669"/>
    <property type="project" value="TreeGrafter"/>
</dbReference>
<feature type="chain" id="PRO_5043497352" description="VWFA domain-containing protein" evidence="18">
    <location>
        <begin position="37"/>
        <end position="875"/>
    </location>
</feature>
<reference evidence="21" key="1">
    <citation type="submission" date="2024-04" db="EMBL/GenBank/DDBJ databases">
        <title>Salinicola lusitanus LLJ914,a marine bacterium isolated from the Okinawa Trough.</title>
        <authorList>
            <person name="Li J."/>
        </authorList>
    </citation>
    <scope>NUCLEOTIDE SEQUENCE [LARGE SCALE GENOMIC DNA]</scope>
</reference>
<evidence type="ECO:0000256" key="2">
    <source>
        <dbReference type="ARBA" id="ARBA00007060"/>
    </source>
</evidence>
<evidence type="ECO:0000256" key="15">
    <source>
        <dbReference type="ARBA" id="ARBA00023180"/>
    </source>
</evidence>
<evidence type="ECO:0000256" key="16">
    <source>
        <dbReference type="ARBA" id="ARBA00023303"/>
    </source>
</evidence>
<keyword evidence="15" id="KW-0325">Glycoprotein</keyword>
<keyword evidence="12" id="KW-0406">Ion transport</keyword>
<dbReference type="InterPro" id="IPR051173">
    <property type="entry name" value="Ca_channel_alpha-2/delta"/>
</dbReference>
<dbReference type="GO" id="GO:0005891">
    <property type="term" value="C:voltage-gated calcium channel complex"/>
    <property type="evidence" value="ECO:0007669"/>
    <property type="project" value="TreeGrafter"/>
</dbReference>
<evidence type="ECO:0000313" key="21">
    <source>
        <dbReference type="Proteomes" id="UP001460270"/>
    </source>
</evidence>
<keyword evidence="9" id="KW-0106">Calcium</keyword>
<keyword evidence="8 18" id="KW-0732">Signal</keyword>
<dbReference type="EMBL" id="JBBPFD010000008">
    <property type="protein sequence ID" value="KAK7916501.1"/>
    <property type="molecule type" value="Genomic_DNA"/>
</dbReference>
<keyword evidence="11" id="KW-1133">Transmembrane helix</keyword>